<evidence type="ECO:0000256" key="1">
    <source>
        <dbReference type="SAM" id="MobiDB-lite"/>
    </source>
</evidence>
<keyword evidence="3" id="KW-1185">Reference proteome</keyword>
<dbReference type="Proteomes" id="UP000790347">
    <property type="component" value="Unassembled WGS sequence"/>
</dbReference>
<gene>
    <name evidence="2" type="ORF">DERF_010646</name>
</gene>
<sequence length="79" mass="9247">MINEYENRNLKNKNDQNQIRSSKNNNNNNNHVMMIMKCNQFILINSGFKRIQFIKIFTILDRNDVANGDVFDGDVNLAI</sequence>
<reference evidence="2" key="2">
    <citation type="journal article" date="2022" name="Res Sq">
        <title>Comparative Genomics Reveals Insights into the Divergent Evolution of Astigmatic Mites and Household Pest Adaptations.</title>
        <authorList>
            <person name="Xiong Q."/>
            <person name="Wan A.T.-Y."/>
            <person name="Liu X.-Y."/>
            <person name="Fung C.S.-H."/>
            <person name="Xiao X."/>
            <person name="Malainual N."/>
            <person name="Hou J."/>
            <person name="Wang L."/>
            <person name="Wang M."/>
            <person name="Yang K."/>
            <person name="Cui Y."/>
            <person name="Leung E."/>
            <person name="Nong W."/>
            <person name="Shin S.-K."/>
            <person name="Au S."/>
            <person name="Jeong K.Y."/>
            <person name="Chew F.T."/>
            <person name="Hui J."/>
            <person name="Leung T.F."/>
            <person name="Tungtrongchitr A."/>
            <person name="Zhong N."/>
            <person name="Liu Z."/>
            <person name="Tsui S."/>
        </authorList>
    </citation>
    <scope>NUCLEOTIDE SEQUENCE</scope>
    <source>
        <strain evidence="2">Derf</strain>
        <tissue evidence="2">Whole organism</tissue>
    </source>
</reference>
<protein>
    <submittedName>
        <fullName evidence="2">Uncharacterized protein</fullName>
    </submittedName>
</protein>
<proteinExistence type="predicted"/>
<evidence type="ECO:0000313" key="2">
    <source>
        <dbReference type="EMBL" id="KAH9505875.1"/>
    </source>
</evidence>
<reference evidence="2" key="1">
    <citation type="submission" date="2013-05" db="EMBL/GenBank/DDBJ databases">
        <authorList>
            <person name="Yim A.K.Y."/>
            <person name="Chan T.F."/>
            <person name="Ji K.M."/>
            <person name="Liu X.Y."/>
            <person name="Zhou J.W."/>
            <person name="Li R.Q."/>
            <person name="Yang K.Y."/>
            <person name="Li J."/>
            <person name="Li M."/>
            <person name="Law P.T.W."/>
            <person name="Wu Y.L."/>
            <person name="Cai Z.L."/>
            <person name="Qin H."/>
            <person name="Bao Y."/>
            <person name="Leung R.K.K."/>
            <person name="Ng P.K.S."/>
            <person name="Zou J."/>
            <person name="Zhong X.J."/>
            <person name="Ran P.X."/>
            <person name="Zhong N.S."/>
            <person name="Liu Z.G."/>
            <person name="Tsui S.K.W."/>
        </authorList>
    </citation>
    <scope>NUCLEOTIDE SEQUENCE</scope>
    <source>
        <strain evidence="2">Derf</strain>
        <tissue evidence="2">Whole organism</tissue>
    </source>
</reference>
<dbReference type="EMBL" id="ASGP02000005">
    <property type="protein sequence ID" value="KAH9505875.1"/>
    <property type="molecule type" value="Genomic_DNA"/>
</dbReference>
<organism evidence="2 3">
    <name type="scientific">Dermatophagoides farinae</name>
    <name type="common">American house dust mite</name>
    <dbReference type="NCBI Taxonomy" id="6954"/>
    <lineage>
        <taxon>Eukaryota</taxon>
        <taxon>Metazoa</taxon>
        <taxon>Ecdysozoa</taxon>
        <taxon>Arthropoda</taxon>
        <taxon>Chelicerata</taxon>
        <taxon>Arachnida</taxon>
        <taxon>Acari</taxon>
        <taxon>Acariformes</taxon>
        <taxon>Sarcoptiformes</taxon>
        <taxon>Astigmata</taxon>
        <taxon>Psoroptidia</taxon>
        <taxon>Analgoidea</taxon>
        <taxon>Pyroglyphidae</taxon>
        <taxon>Dermatophagoidinae</taxon>
        <taxon>Dermatophagoides</taxon>
    </lineage>
</organism>
<feature type="region of interest" description="Disordered" evidence="1">
    <location>
        <begin position="1"/>
        <end position="29"/>
    </location>
</feature>
<name>A0A922HR85_DERFA</name>
<comment type="caution">
    <text evidence="2">The sequence shown here is derived from an EMBL/GenBank/DDBJ whole genome shotgun (WGS) entry which is preliminary data.</text>
</comment>
<evidence type="ECO:0000313" key="3">
    <source>
        <dbReference type="Proteomes" id="UP000790347"/>
    </source>
</evidence>
<accession>A0A922HR85</accession>
<dbReference type="AlphaFoldDB" id="A0A922HR85"/>
<feature type="compositionally biased region" description="Basic and acidic residues" evidence="1">
    <location>
        <begin position="1"/>
        <end position="14"/>
    </location>
</feature>